<dbReference type="InterPro" id="IPR009799">
    <property type="entry name" value="EthD_dom"/>
</dbReference>
<dbReference type="GeneID" id="89971468"/>
<dbReference type="RefSeq" id="XP_064705849.1">
    <property type="nucleotide sequence ID" value="XM_064846869.1"/>
</dbReference>
<dbReference type="InterPro" id="IPR011008">
    <property type="entry name" value="Dimeric_a/b-barrel"/>
</dbReference>
<evidence type="ECO:0000313" key="3">
    <source>
        <dbReference type="Proteomes" id="UP001358417"/>
    </source>
</evidence>
<name>A0AAV9N8G0_9EURO</name>
<comment type="similarity">
    <text evidence="1">Belongs to the tpcK family.</text>
</comment>
<dbReference type="Proteomes" id="UP001358417">
    <property type="component" value="Unassembled WGS sequence"/>
</dbReference>
<dbReference type="NCBIfam" id="TIGR02118">
    <property type="entry name" value="EthD family reductase"/>
    <property type="match status" value="1"/>
</dbReference>
<dbReference type="Gene3D" id="3.30.70.100">
    <property type="match status" value="1"/>
</dbReference>
<dbReference type="GO" id="GO:0016491">
    <property type="term" value="F:oxidoreductase activity"/>
    <property type="evidence" value="ECO:0007669"/>
    <property type="project" value="InterPro"/>
</dbReference>
<evidence type="ECO:0000313" key="2">
    <source>
        <dbReference type="EMBL" id="KAK5051622.1"/>
    </source>
</evidence>
<evidence type="ECO:0008006" key="4">
    <source>
        <dbReference type="Google" id="ProtNLM"/>
    </source>
</evidence>
<dbReference type="EMBL" id="JAVRRD010000015">
    <property type="protein sequence ID" value="KAK5051622.1"/>
    <property type="molecule type" value="Genomic_DNA"/>
</dbReference>
<gene>
    <name evidence="2" type="ORF">LTR84_003274</name>
</gene>
<dbReference type="SUPFAM" id="SSF54909">
    <property type="entry name" value="Dimeric alpha+beta barrel"/>
    <property type="match status" value="1"/>
</dbReference>
<evidence type="ECO:0000256" key="1">
    <source>
        <dbReference type="ARBA" id="ARBA00005986"/>
    </source>
</evidence>
<sequence>MVAHATVLYPGDAQFDLKYYLSTHLPLCEKGWKELGLVDWKVIEYTPGPDGSKPYAIGALLSWESLESIGKAFEAEATKGILDDVKNFSDKSPLFLIGNVAGQA</sequence>
<organism evidence="2 3">
    <name type="scientific">Exophiala bonariae</name>
    <dbReference type="NCBI Taxonomy" id="1690606"/>
    <lineage>
        <taxon>Eukaryota</taxon>
        <taxon>Fungi</taxon>
        <taxon>Dikarya</taxon>
        <taxon>Ascomycota</taxon>
        <taxon>Pezizomycotina</taxon>
        <taxon>Eurotiomycetes</taxon>
        <taxon>Chaetothyriomycetidae</taxon>
        <taxon>Chaetothyriales</taxon>
        <taxon>Herpotrichiellaceae</taxon>
        <taxon>Exophiala</taxon>
    </lineage>
</organism>
<dbReference type="PANTHER" id="PTHR40260">
    <property type="entry name" value="BLR8190 PROTEIN"/>
    <property type="match status" value="1"/>
</dbReference>
<dbReference type="PANTHER" id="PTHR40260:SF2">
    <property type="entry name" value="BLR8190 PROTEIN"/>
    <property type="match status" value="1"/>
</dbReference>
<proteinExistence type="inferred from homology"/>
<comment type="caution">
    <text evidence="2">The sequence shown here is derived from an EMBL/GenBank/DDBJ whole genome shotgun (WGS) entry which is preliminary data.</text>
</comment>
<accession>A0AAV9N8G0</accession>
<protein>
    <recommendedName>
        <fullName evidence="4">EthD domain-containing protein</fullName>
    </recommendedName>
</protein>
<dbReference type="AlphaFoldDB" id="A0AAV9N8G0"/>
<keyword evidence="3" id="KW-1185">Reference proteome</keyword>
<reference evidence="2 3" key="1">
    <citation type="submission" date="2023-08" db="EMBL/GenBank/DDBJ databases">
        <title>Black Yeasts Isolated from many extreme environments.</title>
        <authorList>
            <person name="Coleine C."/>
            <person name="Stajich J.E."/>
            <person name="Selbmann L."/>
        </authorList>
    </citation>
    <scope>NUCLEOTIDE SEQUENCE [LARGE SCALE GENOMIC DNA]</scope>
    <source>
        <strain evidence="2 3">CCFEE 5792</strain>
    </source>
</reference>